<comment type="catalytic activity">
    <reaction evidence="10">
        <text>(R)-lactate + 2 Fe(III)-[cytochrome c] = 2 Fe(II)-[cytochrome c] + pyruvate + 2 H(+)</text>
        <dbReference type="Rhea" id="RHEA:13521"/>
        <dbReference type="Rhea" id="RHEA-COMP:10350"/>
        <dbReference type="Rhea" id="RHEA-COMP:14399"/>
        <dbReference type="ChEBI" id="CHEBI:15361"/>
        <dbReference type="ChEBI" id="CHEBI:15378"/>
        <dbReference type="ChEBI" id="CHEBI:16004"/>
        <dbReference type="ChEBI" id="CHEBI:29033"/>
        <dbReference type="ChEBI" id="CHEBI:29034"/>
        <dbReference type="EC" id="1.1.2.4"/>
    </reaction>
</comment>
<feature type="domain" description="FAD-binding PCMH-type" evidence="11">
    <location>
        <begin position="139"/>
        <end position="328"/>
    </location>
</feature>
<dbReference type="AlphaFoldDB" id="A0A0D2P0E1"/>
<dbReference type="Pfam" id="PF01565">
    <property type="entry name" value="FAD_binding_4"/>
    <property type="match status" value="1"/>
</dbReference>
<keyword evidence="13" id="KW-1185">Reference proteome</keyword>
<dbReference type="GO" id="GO:1903457">
    <property type="term" value="P:lactate catabolic process"/>
    <property type="evidence" value="ECO:0007669"/>
    <property type="project" value="TreeGrafter"/>
</dbReference>
<proteinExistence type="inferred from homology"/>
<evidence type="ECO:0000256" key="9">
    <source>
        <dbReference type="ARBA" id="ARBA00038897"/>
    </source>
</evidence>
<protein>
    <recommendedName>
        <fullName evidence="9">D-lactate dehydrogenase (cytochrome)</fullName>
        <ecNumber evidence="9">1.1.2.4</ecNumber>
    </recommendedName>
</protein>
<dbReference type="PANTHER" id="PTHR11748">
    <property type="entry name" value="D-LACTATE DEHYDROGENASE"/>
    <property type="match status" value="1"/>
</dbReference>
<evidence type="ECO:0000256" key="10">
    <source>
        <dbReference type="ARBA" id="ARBA00051436"/>
    </source>
</evidence>
<keyword evidence="5" id="KW-0274">FAD</keyword>
<evidence type="ECO:0000256" key="4">
    <source>
        <dbReference type="ARBA" id="ARBA00022630"/>
    </source>
</evidence>
<keyword evidence="8" id="KW-0496">Mitochondrion</keyword>
<dbReference type="GO" id="GO:0004458">
    <property type="term" value="F:D-lactate dehydrogenase (cytochrome) activity"/>
    <property type="evidence" value="ECO:0007669"/>
    <property type="project" value="UniProtKB-EC"/>
</dbReference>
<dbReference type="Proteomes" id="UP000054270">
    <property type="component" value="Unassembled WGS sequence"/>
</dbReference>
<accession>A0A0D2P0E1</accession>
<dbReference type="InterPro" id="IPR016164">
    <property type="entry name" value="FAD-linked_Oxase-like_C"/>
</dbReference>
<dbReference type="InterPro" id="IPR016166">
    <property type="entry name" value="FAD-bd_PCMH"/>
</dbReference>
<dbReference type="InterPro" id="IPR016171">
    <property type="entry name" value="Vanillyl_alc_oxidase_C-sub2"/>
</dbReference>
<reference evidence="13" key="1">
    <citation type="submission" date="2014-04" db="EMBL/GenBank/DDBJ databases">
        <title>Evolutionary Origins and Diversification of the Mycorrhizal Mutualists.</title>
        <authorList>
            <consortium name="DOE Joint Genome Institute"/>
            <consortium name="Mycorrhizal Genomics Consortium"/>
            <person name="Kohler A."/>
            <person name="Kuo A."/>
            <person name="Nagy L.G."/>
            <person name="Floudas D."/>
            <person name="Copeland A."/>
            <person name="Barry K.W."/>
            <person name="Cichocki N."/>
            <person name="Veneault-Fourrey C."/>
            <person name="LaButti K."/>
            <person name="Lindquist E.A."/>
            <person name="Lipzen A."/>
            <person name="Lundell T."/>
            <person name="Morin E."/>
            <person name="Murat C."/>
            <person name="Riley R."/>
            <person name="Ohm R."/>
            <person name="Sun H."/>
            <person name="Tunlid A."/>
            <person name="Henrissat B."/>
            <person name="Grigoriev I.V."/>
            <person name="Hibbett D.S."/>
            <person name="Martin F."/>
        </authorList>
    </citation>
    <scope>NUCLEOTIDE SEQUENCE [LARGE SCALE GENOMIC DNA]</scope>
    <source>
        <strain evidence="13">FD-334 SS-4</strain>
    </source>
</reference>
<dbReference type="Pfam" id="PF02913">
    <property type="entry name" value="FAD-oxidase_C"/>
    <property type="match status" value="1"/>
</dbReference>
<organism evidence="12 13">
    <name type="scientific">Hypholoma sublateritium (strain FD-334 SS-4)</name>
    <dbReference type="NCBI Taxonomy" id="945553"/>
    <lineage>
        <taxon>Eukaryota</taxon>
        <taxon>Fungi</taxon>
        <taxon>Dikarya</taxon>
        <taxon>Basidiomycota</taxon>
        <taxon>Agaricomycotina</taxon>
        <taxon>Agaricomycetes</taxon>
        <taxon>Agaricomycetidae</taxon>
        <taxon>Agaricales</taxon>
        <taxon>Agaricineae</taxon>
        <taxon>Strophariaceae</taxon>
        <taxon>Hypholoma</taxon>
    </lineage>
</organism>
<evidence type="ECO:0000256" key="5">
    <source>
        <dbReference type="ARBA" id="ARBA00022827"/>
    </source>
</evidence>
<dbReference type="GO" id="GO:0008720">
    <property type="term" value="F:D-lactate dehydrogenase (NAD+) activity"/>
    <property type="evidence" value="ECO:0007669"/>
    <property type="project" value="TreeGrafter"/>
</dbReference>
<evidence type="ECO:0000256" key="7">
    <source>
        <dbReference type="ARBA" id="ARBA00023002"/>
    </source>
</evidence>
<dbReference type="InterPro" id="IPR036318">
    <property type="entry name" value="FAD-bd_PCMH-like_sf"/>
</dbReference>
<dbReference type="STRING" id="945553.A0A0D2P0E1"/>
<evidence type="ECO:0000259" key="11">
    <source>
        <dbReference type="PROSITE" id="PS51387"/>
    </source>
</evidence>
<dbReference type="InterPro" id="IPR006094">
    <property type="entry name" value="Oxid_FAD_bind_N"/>
</dbReference>
<comment type="subcellular location">
    <subcellularLocation>
        <location evidence="2">Mitochondrion</location>
    </subcellularLocation>
</comment>
<evidence type="ECO:0000256" key="3">
    <source>
        <dbReference type="ARBA" id="ARBA00008000"/>
    </source>
</evidence>
<dbReference type="OMA" id="CHLSHSY"/>
<keyword evidence="4" id="KW-0285">Flavoprotein</keyword>
<dbReference type="InterPro" id="IPR004113">
    <property type="entry name" value="FAD-bd_oxidored_4_C"/>
</dbReference>
<dbReference type="Gene3D" id="1.10.45.10">
    <property type="entry name" value="Vanillyl-alcohol Oxidase, Chain A, domain 4"/>
    <property type="match status" value="1"/>
</dbReference>
<dbReference type="PROSITE" id="PS51387">
    <property type="entry name" value="FAD_PCMH"/>
    <property type="match status" value="1"/>
</dbReference>
<comment type="similarity">
    <text evidence="3">Belongs to the FAD-binding oxidoreductase/transferase type 4 family.</text>
</comment>
<dbReference type="EMBL" id="KN817537">
    <property type="protein sequence ID" value="KJA24404.1"/>
    <property type="molecule type" value="Genomic_DNA"/>
</dbReference>
<dbReference type="GO" id="GO:0005739">
    <property type="term" value="C:mitochondrion"/>
    <property type="evidence" value="ECO:0007669"/>
    <property type="project" value="UniProtKB-SubCell"/>
</dbReference>
<dbReference type="EC" id="1.1.2.4" evidence="9"/>
<sequence>MASQSHLPSILSFRRLSQPPRGLLQFRSLHHIRGSARTTSLLHANRLYSSATRNTTGSSLGSGTLLLGASIASALAGYLFATQHRKPCSLDISESPSFGSPDDFTKAIWELQRAFPVAGIVSTSPHDLLTHGFSDNDYHPGSPHSVIVFPESTDDVVKIVKIATKYRMPVVPYSGATSLEGHFRAVCQTYTHHKAGGICVDLMRMDRILEIHEDDSDVVCQPGVGWLELNETLKRQGIPLFFPIDPGPGATLGGMLSTGCSGTNAVRYGTAKGEWFLNATVVLPSGKVIKTRRRSRKSAAGFDLTKLFIGAEGTLGIITEVTVRLTPVLPTNVAVVHFPDVHSATAASIDIINQGIGIQCVEIVDSVAMKATNNYGKSVRKWPEKDSLYFKFQGQSPASLKETADITQRICAKHGGTGFSLARHQEEADALWLDRKNMYFSGLSLVPGAQAITTDVCVPVSKLPQLIQESQEDLAKLGLVTGMAGHVGDGNFHALILFTTDEEFERAKQATDRIVHRAIELDGTCTGEHGIGIGKKEYLVKELGEGTVELMNTIKHAVDPLGLFNPGKLYPDPPSKKREP</sequence>
<dbReference type="FunFam" id="1.10.45.10:FF:000001">
    <property type="entry name" value="D-lactate dehydrogenase mitochondrial"/>
    <property type="match status" value="1"/>
</dbReference>
<evidence type="ECO:0000256" key="6">
    <source>
        <dbReference type="ARBA" id="ARBA00022946"/>
    </source>
</evidence>
<evidence type="ECO:0000256" key="2">
    <source>
        <dbReference type="ARBA" id="ARBA00004173"/>
    </source>
</evidence>
<dbReference type="OrthoDB" id="7786253at2759"/>
<name>A0A0D2P0E1_HYPSF</name>
<gene>
    <name evidence="12" type="ORF">HYPSUDRAFT_136362</name>
</gene>
<dbReference type="SUPFAM" id="SSF55103">
    <property type="entry name" value="FAD-linked oxidases, C-terminal domain"/>
    <property type="match status" value="1"/>
</dbReference>
<keyword evidence="6" id="KW-0809">Transit peptide</keyword>
<dbReference type="SUPFAM" id="SSF56176">
    <property type="entry name" value="FAD-binding/transporter-associated domain-like"/>
    <property type="match status" value="1"/>
</dbReference>
<dbReference type="Gene3D" id="3.30.465.10">
    <property type="match status" value="1"/>
</dbReference>
<evidence type="ECO:0000313" key="13">
    <source>
        <dbReference type="Proteomes" id="UP000054270"/>
    </source>
</evidence>
<evidence type="ECO:0000313" key="12">
    <source>
        <dbReference type="EMBL" id="KJA24404.1"/>
    </source>
</evidence>
<dbReference type="GO" id="GO:0071949">
    <property type="term" value="F:FAD binding"/>
    <property type="evidence" value="ECO:0007669"/>
    <property type="project" value="InterPro"/>
</dbReference>
<evidence type="ECO:0000256" key="1">
    <source>
        <dbReference type="ARBA" id="ARBA00001974"/>
    </source>
</evidence>
<evidence type="ECO:0000256" key="8">
    <source>
        <dbReference type="ARBA" id="ARBA00023128"/>
    </source>
</evidence>
<dbReference type="FunFam" id="3.30.465.10:FF:000014">
    <property type="entry name" value="D-lactate dehydrogenase (Cytochrome), putative"/>
    <property type="match status" value="1"/>
</dbReference>
<dbReference type="PANTHER" id="PTHR11748:SF111">
    <property type="entry name" value="D-LACTATE DEHYDROGENASE, MITOCHONDRIAL-RELATED"/>
    <property type="match status" value="1"/>
</dbReference>
<dbReference type="InterPro" id="IPR016169">
    <property type="entry name" value="FAD-bd_PCMH_sub2"/>
</dbReference>
<keyword evidence="7" id="KW-0560">Oxidoreductase</keyword>
<dbReference type="Gene3D" id="3.30.70.2740">
    <property type="match status" value="1"/>
</dbReference>
<comment type="cofactor">
    <cofactor evidence="1">
        <name>FAD</name>
        <dbReference type="ChEBI" id="CHEBI:57692"/>
    </cofactor>
</comment>
<dbReference type="FunFam" id="3.30.70.2740:FF:000001">
    <property type="entry name" value="D-lactate dehydrogenase mitochondrial"/>
    <property type="match status" value="1"/>
</dbReference>